<proteinExistence type="predicted"/>
<comment type="caution">
    <text evidence="2">The sequence shown here is derived from an EMBL/GenBank/DDBJ whole genome shotgun (WGS) entry which is preliminary data.</text>
</comment>
<evidence type="ECO:0000313" key="3">
    <source>
        <dbReference type="Proteomes" id="UP000255207"/>
    </source>
</evidence>
<dbReference type="RefSeq" id="WP_114827803.1">
    <property type="nucleotide sequence ID" value="NZ_QQTO01000019.1"/>
</dbReference>
<evidence type="ECO:0000256" key="1">
    <source>
        <dbReference type="SAM" id="SignalP"/>
    </source>
</evidence>
<accession>A0A370LCY5</accession>
<evidence type="ECO:0008006" key="4">
    <source>
        <dbReference type="Google" id="ProtNLM"/>
    </source>
</evidence>
<feature type="signal peptide" evidence="1">
    <location>
        <begin position="1"/>
        <end position="36"/>
    </location>
</feature>
<name>A0A370LCY5_9HYPH</name>
<keyword evidence="3" id="KW-1185">Reference proteome</keyword>
<sequence>MFNVSQAITPRLSFAALGLAMLGGVALLGAASPANAATTTYADACHFTSTPQYEGADLDYDPCMHMRDCQIIANQAGHTIYQDGCFGISPQRVIAEAPTAHTTVRR</sequence>
<dbReference type="AlphaFoldDB" id="A0A370LCY5"/>
<gene>
    <name evidence="2" type="ORF">DWE98_03930</name>
</gene>
<reference evidence="3" key="1">
    <citation type="submission" date="2018-07" db="EMBL/GenBank/DDBJ databases">
        <authorList>
            <person name="Safronova V.I."/>
            <person name="Chirak E.R."/>
            <person name="Sazanova A.L."/>
        </authorList>
    </citation>
    <scope>NUCLEOTIDE SEQUENCE [LARGE SCALE GENOMIC DNA]</scope>
    <source>
        <strain evidence="3">RCAM04685</strain>
    </source>
</reference>
<protein>
    <recommendedName>
        <fullName evidence="4">DUF3551 domain-containing protein</fullName>
    </recommendedName>
</protein>
<dbReference type="OrthoDB" id="8164056at2"/>
<dbReference type="EMBL" id="QQTP01000001">
    <property type="protein sequence ID" value="RDJ29690.1"/>
    <property type="molecule type" value="Genomic_DNA"/>
</dbReference>
<organism evidence="2 3">
    <name type="scientific">Bosea caraganae</name>
    <dbReference type="NCBI Taxonomy" id="2763117"/>
    <lineage>
        <taxon>Bacteria</taxon>
        <taxon>Pseudomonadati</taxon>
        <taxon>Pseudomonadota</taxon>
        <taxon>Alphaproteobacteria</taxon>
        <taxon>Hyphomicrobiales</taxon>
        <taxon>Boseaceae</taxon>
        <taxon>Bosea</taxon>
    </lineage>
</organism>
<evidence type="ECO:0000313" key="2">
    <source>
        <dbReference type="EMBL" id="RDJ29690.1"/>
    </source>
</evidence>
<keyword evidence="1" id="KW-0732">Signal</keyword>
<feature type="chain" id="PRO_5030068619" description="DUF3551 domain-containing protein" evidence="1">
    <location>
        <begin position="37"/>
        <end position="106"/>
    </location>
</feature>
<dbReference type="Proteomes" id="UP000255207">
    <property type="component" value="Unassembled WGS sequence"/>
</dbReference>